<dbReference type="GO" id="GO:0005524">
    <property type="term" value="F:ATP binding"/>
    <property type="evidence" value="ECO:0007669"/>
    <property type="project" value="UniProtKB-KW"/>
</dbReference>
<keyword evidence="3" id="KW-0067">ATP-binding</keyword>
<dbReference type="EMBL" id="BARU01026793">
    <property type="protein sequence ID" value="GAH66880.1"/>
    <property type="molecule type" value="Genomic_DNA"/>
</dbReference>
<name>X1IC85_9ZZZZ</name>
<dbReference type="Pfam" id="PF00005">
    <property type="entry name" value="ABC_tran"/>
    <property type="match status" value="1"/>
</dbReference>
<dbReference type="InterPro" id="IPR027417">
    <property type="entry name" value="P-loop_NTPase"/>
</dbReference>
<dbReference type="GO" id="GO:0005886">
    <property type="term" value="C:plasma membrane"/>
    <property type="evidence" value="ECO:0007669"/>
    <property type="project" value="TreeGrafter"/>
</dbReference>
<dbReference type="InterPro" id="IPR051120">
    <property type="entry name" value="ABC_AA/LPS_Transport"/>
</dbReference>
<dbReference type="PROSITE" id="PS00211">
    <property type="entry name" value="ABC_TRANSPORTER_1"/>
    <property type="match status" value="1"/>
</dbReference>
<dbReference type="PROSITE" id="PS50893">
    <property type="entry name" value="ABC_TRANSPORTER_2"/>
    <property type="match status" value="1"/>
</dbReference>
<evidence type="ECO:0000256" key="1">
    <source>
        <dbReference type="ARBA" id="ARBA00022448"/>
    </source>
</evidence>
<dbReference type="Gene3D" id="3.40.50.300">
    <property type="entry name" value="P-loop containing nucleotide triphosphate hydrolases"/>
    <property type="match status" value="1"/>
</dbReference>
<dbReference type="PANTHER" id="PTHR45772">
    <property type="entry name" value="CONSERVED COMPONENT OF ABC TRANSPORTER FOR NATURAL AMINO ACIDS-RELATED"/>
    <property type="match status" value="1"/>
</dbReference>
<dbReference type="PANTHER" id="PTHR45772:SF5">
    <property type="entry name" value="BRANCHED-CHAIN AMINO ACID TRANSPORT ATP-BINDING PROTEIN LIVG-RELATED"/>
    <property type="match status" value="1"/>
</dbReference>
<accession>X1IC85</accession>
<keyword evidence="1" id="KW-0813">Transport</keyword>
<protein>
    <recommendedName>
        <fullName evidence="4">ABC transporter domain-containing protein</fullName>
    </recommendedName>
</protein>
<feature type="non-terminal residue" evidence="5">
    <location>
        <position position="1"/>
    </location>
</feature>
<feature type="domain" description="ABC transporter" evidence="4">
    <location>
        <begin position="1"/>
        <end position="204"/>
    </location>
</feature>
<gene>
    <name evidence="5" type="ORF">S03H2_42998</name>
</gene>
<dbReference type="AlphaFoldDB" id="X1IC85"/>
<evidence type="ECO:0000259" key="4">
    <source>
        <dbReference type="PROSITE" id="PS50893"/>
    </source>
</evidence>
<evidence type="ECO:0000256" key="2">
    <source>
        <dbReference type="ARBA" id="ARBA00022741"/>
    </source>
</evidence>
<keyword evidence="2" id="KW-0547">Nucleotide-binding</keyword>
<reference evidence="5" key="1">
    <citation type="journal article" date="2014" name="Front. Microbiol.">
        <title>High frequency of phylogenetically diverse reductive dehalogenase-homologous genes in deep subseafloor sedimentary metagenomes.</title>
        <authorList>
            <person name="Kawai M."/>
            <person name="Futagami T."/>
            <person name="Toyoda A."/>
            <person name="Takaki Y."/>
            <person name="Nishi S."/>
            <person name="Hori S."/>
            <person name="Arai W."/>
            <person name="Tsubouchi T."/>
            <person name="Morono Y."/>
            <person name="Uchiyama I."/>
            <person name="Ito T."/>
            <person name="Fujiyama A."/>
            <person name="Inagaki F."/>
            <person name="Takami H."/>
        </authorList>
    </citation>
    <scope>NUCLEOTIDE SEQUENCE</scope>
    <source>
        <strain evidence="5">Expedition CK06-06</strain>
    </source>
</reference>
<organism evidence="5">
    <name type="scientific">marine sediment metagenome</name>
    <dbReference type="NCBI Taxonomy" id="412755"/>
    <lineage>
        <taxon>unclassified sequences</taxon>
        <taxon>metagenomes</taxon>
        <taxon>ecological metagenomes</taxon>
    </lineage>
</organism>
<dbReference type="GO" id="GO:0016887">
    <property type="term" value="F:ATP hydrolysis activity"/>
    <property type="evidence" value="ECO:0007669"/>
    <property type="project" value="InterPro"/>
</dbReference>
<evidence type="ECO:0000256" key="3">
    <source>
        <dbReference type="ARBA" id="ARBA00022840"/>
    </source>
</evidence>
<dbReference type="SUPFAM" id="SSF52540">
    <property type="entry name" value="P-loop containing nucleoside triphosphate hydrolases"/>
    <property type="match status" value="1"/>
</dbReference>
<proteinExistence type="predicted"/>
<sequence>TILGLHRPDQGEIYFNGKCISNLAPHQIYKLGVVNAFQLPRLFYSLSVLDNMLVAARGQQGDRLLNSLFLRGRWQEQEKGLIEEALDILELVELDHLAFSPAGELSGGQRKLLEVARGLMAKPRLLLLDEPAAGINPVLGKKIYQKLKDFSHNGIAFFIVEHRLEILFEFASWVYVMDKGKIVIAGQPQALIDDPAFYAIYLGEE</sequence>
<evidence type="ECO:0000313" key="5">
    <source>
        <dbReference type="EMBL" id="GAH66880.1"/>
    </source>
</evidence>
<dbReference type="InterPro" id="IPR003439">
    <property type="entry name" value="ABC_transporter-like_ATP-bd"/>
</dbReference>
<comment type="caution">
    <text evidence="5">The sequence shown here is derived from an EMBL/GenBank/DDBJ whole genome shotgun (WGS) entry which is preliminary data.</text>
</comment>
<dbReference type="InterPro" id="IPR017871">
    <property type="entry name" value="ABC_transporter-like_CS"/>
</dbReference>